<proteinExistence type="predicted"/>
<accession>A0A543CRY4</accession>
<sequence>MITSERAAHRSDVIKNRGGTPFAVGTLFEGRSVP</sequence>
<comment type="caution">
    <text evidence="1">The sequence shown here is derived from an EMBL/GenBank/DDBJ whole genome shotgun (WGS) entry which is preliminary data.</text>
</comment>
<protein>
    <submittedName>
        <fullName evidence="1">Uncharacterized protein</fullName>
    </submittedName>
</protein>
<organism evidence="1 2">
    <name type="scientific">Actinoallomurus bryophytorum</name>
    <dbReference type="NCBI Taxonomy" id="1490222"/>
    <lineage>
        <taxon>Bacteria</taxon>
        <taxon>Bacillati</taxon>
        <taxon>Actinomycetota</taxon>
        <taxon>Actinomycetes</taxon>
        <taxon>Streptosporangiales</taxon>
        <taxon>Thermomonosporaceae</taxon>
        <taxon>Actinoallomurus</taxon>
    </lineage>
</organism>
<dbReference type="AlphaFoldDB" id="A0A543CRY4"/>
<name>A0A543CRY4_9ACTN</name>
<dbReference type="Proteomes" id="UP000316096">
    <property type="component" value="Unassembled WGS sequence"/>
</dbReference>
<evidence type="ECO:0000313" key="2">
    <source>
        <dbReference type="Proteomes" id="UP000316096"/>
    </source>
</evidence>
<dbReference type="EMBL" id="VFOZ01000001">
    <property type="protein sequence ID" value="TQL99875.1"/>
    <property type="molecule type" value="Genomic_DNA"/>
</dbReference>
<reference evidence="1 2" key="1">
    <citation type="submission" date="2019-06" db="EMBL/GenBank/DDBJ databases">
        <title>Sequencing the genomes of 1000 actinobacteria strains.</title>
        <authorList>
            <person name="Klenk H.-P."/>
        </authorList>
    </citation>
    <scope>NUCLEOTIDE SEQUENCE [LARGE SCALE GENOMIC DNA]</scope>
    <source>
        <strain evidence="1 2">DSM 102200</strain>
    </source>
</reference>
<gene>
    <name evidence="1" type="ORF">FB559_5576</name>
</gene>
<evidence type="ECO:0000313" key="1">
    <source>
        <dbReference type="EMBL" id="TQL99875.1"/>
    </source>
</evidence>
<keyword evidence="2" id="KW-1185">Reference proteome</keyword>